<comment type="caution">
    <text evidence="2">The sequence shown here is derived from an EMBL/GenBank/DDBJ whole genome shotgun (WGS) entry which is preliminary data.</text>
</comment>
<dbReference type="SUPFAM" id="SSF53098">
    <property type="entry name" value="Ribonuclease H-like"/>
    <property type="match status" value="1"/>
</dbReference>
<dbReference type="Proteomes" id="UP001152320">
    <property type="component" value="Chromosome 15"/>
</dbReference>
<feature type="domain" description="Integrase zinc-binding" evidence="1">
    <location>
        <begin position="175"/>
        <end position="221"/>
    </location>
</feature>
<dbReference type="PANTHER" id="PTHR47331:SF1">
    <property type="entry name" value="GAG-LIKE PROTEIN"/>
    <property type="match status" value="1"/>
</dbReference>
<dbReference type="InterPro" id="IPR041588">
    <property type="entry name" value="Integrase_H2C2"/>
</dbReference>
<evidence type="ECO:0000313" key="3">
    <source>
        <dbReference type="Proteomes" id="UP001152320"/>
    </source>
</evidence>
<evidence type="ECO:0000313" key="2">
    <source>
        <dbReference type="EMBL" id="KAJ8027724.1"/>
    </source>
</evidence>
<dbReference type="InterPro" id="IPR012337">
    <property type="entry name" value="RNaseH-like_sf"/>
</dbReference>
<gene>
    <name evidence="2" type="ORF">HOLleu_29758</name>
</gene>
<dbReference type="PANTHER" id="PTHR47331">
    <property type="entry name" value="PHD-TYPE DOMAIN-CONTAINING PROTEIN"/>
    <property type="match status" value="1"/>
</dbReference>
<dbReference type="Gene3D" id="1.10.340.70">
    <property type="match status" value="1"/>
</dbReference>
<keyword evidence="3" id="KW-1185">Reference proteome</keyword>
<name>A0A9Q1BJN7_HOLLE</name>
<proteinExistence type="predicted"/>
<dbReference type="Pfam" id="PF17921">
    <property type="entry name" value="Integrase_H2C2"/>
    <property type="match status" value="1"/>
</dbReference>
<dbReference type="OrthoDB" id="5973968at2759"/>
<dbReference type="EMBL" id="JAIZAY010000015">
    <property type="protein sequence ID" value="KAJ8027724.1"/>
    <property type="molecule type" value="Genomic_DNA"/>
</dbReference>
<dbReference type="Gene3D" id="3.30.420.10">
    <property type="entry name" value="Ribonuclease H-like superfamily/Ribonuclease H"/>
    <property type="match status" value="1"/>
</dbReference>
<organism evidence="2 3">
    <name type="scientific">Holothuria leucospilota</name>
    <name type="common">Black long sea cucumber</name>
    <name type="synonym">Mertensiothuria leucospilota</name>
    <dbReference type="NCBI Taxonomy" id="206669"/>
    <lineage>
        <taxon>Eukaryota</taxon>
        <taxon>Metazoa</taxon>
        <taxon>Echinodermata</taxon>
        <taxon>Eleutherozoa</taxon>
        <taxon>Echinozoa</taxon>
        <taxon>Holothuroidea</taxon>
        <taxon>Aspidochirotacea</taxon>
        <taxon>Aspidochirotida</taxon>
        <taxon>Holothuriidae</taxon>
        <taxon>Holothuria</taxon>
    </lineage>
</organism>
<dbReference type="AlphaFoldDB" id="A0A9Q1BJN7"/>
<evidence type="ECO:0000259" key="1">
    <source>
        <dbReference type="Pfam" id="PF17921"/>
    </source>
</evidence>
<dbReference type="GO" id="GO:0003676">
    <property type="term" value="F:nucleic acid binding"/>
    <property type="evidence" value="ECO:0007669"/>
    <property type="project" value="InterPro"/>
</dbReference>
<accession>A0A9Q1BJN7</accession>
<dbReference type="InterPro" id="IPR036397">
    <property type="entry name" value="RNaseH_sf"/>
</dbReference>
<sequence length="333" mass="37716">MERGFIRLDGGPVAQETKSGWVVSGSWKGADTAKEGYALFKDCDQIMISAGMTFAKLTSNNAEMSEIFFQEFQTKYLDNLWRQVSDRVVGSDLSHEELMNAKVVMFRCIQKEHYFTEFLALRKNGSVPNTSPIASLNPYLAEDEILRIKGRLQLSELSYEEKHPVILPKCHLSLLLVRHQHKLLNHAGVDTLVSTLRSGYWIVSLRRQAKRVKRECVACKRLDSKHCSQPVAPLPEMMVTKAPVFSVTGLDYCGPLYCVDMPTKKHYILLFTCAVVRAIHLELTDSLTLSDCNLAIRRFASRRGLPRVFHSDNAKTFVGADVQLRKYFGHCSP</sequence>
<reference evidence="2" key="1">
    <citation type="submission" date="2021-10" db="EMBL/GenBank/DDBJ databases">
        <title>Tropical sea cucumber genome reveals ecological adaptation and Cuvierian tubules defense mechanism.</title>
        <authorList>
            <person name="Chen T."/>
        </authorList>
    </citation>
    <scope>NUCLEOTIDE SEQUENCE</scope>
    <source>
        <strain evidence="2">Nanhai2018</strain>
        <tissue evidence="2">Muscle</tissue>
    </source>
</reference>
<protein>
    <recommendedName>
        <fullName evidence="1">Integrase zinc-binding domain-containing protein</fullName>
    </recommendedName>
</protein>